<dbReference type="Proteomes" id="UP000626109">
    <property type="component" value="Unassembled WGS sequence"/>
</dbReference>
<evidence type="ECO:0000313" key="2">
    <source>
        <dbReference type="EMBL" id="CAE8722762.1"/>
    </source>
</evidence>
<feature type="compositionally biased region" description="Polar residues" evidence="1">
    <location>
        <begin position="63"/>
        <end position="74"/>
    </location>
</feature>
<name>A0A813LAC0_POLGL</name>
<organism evidence="2 3">
    <name type="scientific">Polarella glacialis</name>
    <name type="common">Dinoflagellate</name>
    <dbReference type="NCBI Taxonomy" id="89957"/>
    <lineage>
        <taxon>Eukaryota</taxon>
        <taxon>Sar</taxon>
        <taxon>Alveolata</taxon>
        <taxon>Dinophyceae</taxon>
        <taxon>Suessiales</taxon>
        <taxon>Suessiaceae</taxon>
        <taxon>Polarella</taxon>
    </lineage>
</organism>
<proteinExistence type="predicted"/>
<gene>
    <name evidence="2" type="ORF">PGLA2088_LOCUS42743</name>
</gene>
<accession>A0A813LAC0</accession>
<reference evidence="2" key="1">
    <citation type="submission" date="2021-02" db="EMBL/GenBank/DDBJ databases">
        <authorList>
            <person name="Dougan E. K."/>
            <person name="Rhodes N."/>
            <person name="Thang M."/>
            <person name="Chan C."/>
        </authorList>
    </citation>
    <scope>NUCLEOTIDE SEQUENCE</scope>
</reference>
<dbReference type="AlphaFoldDB" id="A0A813LAC0"/>
<feature type="compositionally biased region" description="Low complexity" evidence="1">
    <location>
        <begin position="75"/>
        <end position="92"/>
    </location>
</feature>
<evidence type="ECO:0000256" key="1">
    <source>
        <dbReference type="SAM" id="MobiDB-lite"/>
    </source>
</evidence>
<dbReference type="EMBL" id="CAJNNW010034456">
    <property type="protein sequence ID" value="CAE8722762.1"/>
    <property type="molecule type" value="Genomic_DNA"/>
</dbReference>
<feature type="region of interest" description="Disordered" evidence="1">
    <location>
        <begin position="63"/>
        <end position="93"/>
    </location>
</feature>
<protein>
    <submittedName>
        <fullName evidence="2">Uncharacterized protein</fullName>
    </submittedName>
</protein>
<feature type="non-terminal residue" evidence="2">
    <location>
        <position position="1"/>
    </location>
</feature>
<sequence>RALAMFAAGRRGTASAVSRLGLLSRTPTNSQAVLKARVQCSATQAGRLSSANVIRWHRPASSSALPWTRQGTGRTFSTSTAPPAASVAEAPPKLVETRSLEERVVSLEAELKVTKTKLDE</sequence>
<comment type="caution">
    <text evidence="2">The sequence shown here is derived from an EMBL/GenBank/DDBJ whole genome shotgun (WGS) entry which is preliminary data.</text>
</comment>
<feature type="non-terminal residue" evidence="2">
    <location>
        <position position="120"/>
    </location>
</feature>
<evidence type="ECO:0000313" key="3">
    <source>
        <dbReference type="Proteomes" id="UP000626109"/>
    </source>
</evidence>